<accession>A0A1T4X1W6</accession>
<dbReference type="AlphaFoldDB" id="A0A1T4X1W6"/>
<name>A0A1T4X1W6_9BACT</name>
<sequence>MALDEPNDNDEKFESQGYDVLIEKELFTQTGDVRIDMTYYGFTVDSQHPVGGGGCSGGSCSTGGCG</sequence>
<evidence type="ECO:0008006" key="3">
    <source>
        <dbReference type="Google" id="ProtNLM"/>
    </source>
</evidence>
<dbReference type="STRING" id="1121449.SAMN02745704_01642"/>
<evidence type="ECO:0000313" key="2">
    <source>
        <dbReference type="Proteomes" id="UP000190027"/>
    </source>
</evidence>
<evidence type="ECO:0000313" key="1">
    <source>
        <dbReference type="EMBL" id="SKA83427.1"/>
    </source>
</evidence>
<keyword evidence="2" id="KW-1185">Reference proteome</keyword>
<dbReference type="Proteomes" id="UP000190027">
    <property type="component" value="Unassembled WGS sequence"/>
</dbReference>
<dbReference type="EMBL" id="FUYC01000006">
    <property type="protein sequence ID" value="SKA83427.1"/>
    <property type="molecule type" value="Genomic_DNA"/>
</dbReference>
<organism evidence="1 2">
    <name type="scientific">Paucidesulfovibrio gracilis DSM 16080</name>
    <dbReference type="NCBI Taxonomy" id="1121449"/>
    <lineage>
        <taxon>Bacteria</taxon>
        <taxon>Pseudomonadati</taxon>
        <taxon>Thermodesulfobacteriota</taxon>
        <taxon>Desulfovibrionia</taxon>
        <taxon>Desulfovibrionales</taxon>
        <taxon>Desulfovibrionaceae</taxon>
        <taxon>Paucidesulfovibrio</taxon>
    </lineage>
</organism>
<dbReference type="OrthoDB" id="5460919at2"/>
<protein>
    <recommendedName>
        <fullName evidence="3">HesB-like selenoprotein</fullName>
    </recommendedName>
</protein>
<gene>
    <name evidence="1" type="ORF">SAMN02745704_01642</name>
</gene>
<proteinExistence type="predicted"/>
<reference evidence="1 2" key="1">
    <citation type="submission" date="2017-02" db="EMBL/GenBank/DDBJ databases">
        <authorList>
            <person name="Peterson S.W."/>
        </authorList>
    </citation>
    <scope>NUCLEOTIDE SEQUENCE [LARGE SCALE GENOMIC DNA]</scope>
    <source>
        <strain evidence="1 2">DSM 16080</strain>
    </source>
</reference>